<dbReference type="Proteomes" id="UP000510647">
    <property type="component" value="Chromosome 8"/>
</dbReference>
<dbReference type="PANTHER" id="PTHR38422:SF1">
    <property type="entry name" value="SOMETHING ABOUT SILENCING PROTEIN 4"/>
    <property type="match status" value="1"/>
</dbReference>
<evidence type="ECO:0000256" key="1">
    <source>
        <dbReference type="SAM" id="MobiDB-lite"/>
    </source>
</evidence>
<feature type="compositionally biased region" description="Polar residues" evidence="1">
    <location>
        <begin position="366"/>
        <end position="383"/>
    </location>
</feature>
<dbReference type="Pfam" id="PF15460">
    <property type="entry name" value="SAS4"/>
    <property type="match status" value="1"/>
</dbReference>
<dbReference type="GO" id="GO:0004402">
    <property type="term" value="F:histone acetyltransferase activity"/>
    <property type="evidence" value="ECO:0007669"/>
    <property type="project" value="TreeGrafter"/>
</dbReference>
<dbReference type="PANTHER" id="PTHR38422">
    <property type="entry name" value="SOMETHING ABOUT SILENCING PROTEIN 4"/>
    <property type="match status" value="1"/>
</dbReference>
<keyword evidence="4" id="KW-1185">Reference proteome</keyword>
<feature type="domain" description="Something about silencing protein 4" evidence="2">
    <location>
        <begin position="103"/>
        <end position="198"/>
    </location>
</feature>
<dbReference type="InterPro" id="IPR029184">
    <property type="entry name" value="Sas4_dom"/>
</dbReference>
<reference evidence="3 4" key="1">
    <citation type="submission" date="2020-06" db="EMBL/GenBank/DDBJ databases">
        <title>The yeast mating-type switching endonuclease HO is a domesticated member of an unorthodox homing genetic element family.</title>
        <authorList>
            <person name="Coughlan A.Y."/>
            <person name="Lombardi L."/>
            <person name="Braun-Galleani S."/>
            <person name="Martos A.R."/>
            <person name="Galeote V."/>
            <person name="Bigey F."/>
            <person name="Dequin S."/>
            <person name="Byrne K.P."/>
            <person name="Wolfe K.H."/>
        </authorList>
    </citation>
    <scope>NUCLEOTIDE SEQUENCE [LARGE SCALE GENOMIC DNA]</scope>
    <source>
        <strain evidence="3 4">CBS2947</strain>
    </source>
</reference>
<dbReference type="EMBL" id="CP059274">
    <property type="protein sequence ID" value="QLQ82314.1"/>
    <property type="molecule type" value="Genomic_DNA"/>
</dbReference>
<evidence type="ECO:0000259" key="2">
    <source>
        <dbReference type="Pfam" id="PF15460"/>
    </source>
</evidence>
<organism evidence="3 4">
    <name type="scientific">Torulaspora globosa</name>
    <dbReference type="NCBI Taxonomy" id="48254"/>
    <lineage>
        <taxon>Eukaryota</taxon>
        <taxon>Fungi</taxon>
        <taxon>Dikarya</taxon>
        <taxon>Ascomycota</taxon>
        <taxon>Saccharomycotina</taxon>
        <taxon>Saccharomycetes</taxon>
        <taxon>Saccharomycetales</taxon>
        <taxon>Saccharomycetaceae</taxon>
        <taxon>Torulaspora</taxon>
    </lineage>
</organism>
<evidence type="ECO:0000313" key="3">
    <source>
        <dbReference type="EMBL" id="QLQ82314.1"/>
    </source>
</evidence>
<proteinExistence type="predicted"/>
<accession>A0A7H9HX55</accession>
<evidence type="ECO:0000313" key="4">
    <source>
        <dbReference type="Proteomes" id="UP000510647"/>
    </source>
</evidence>
<feature type="region of interest" description="Disordered" evidence="1">
    <location>
        <begin position="1"/>
        <end position="20"/>
    </location>
</feature>
<feature type="region of interest" description="Disordered" evidence="1">
    <location>
        <begin position="337"/>
        <end position="395"/>
    </location>
</feature>
<gene>
    <name evidence="3" type="ORF">HG537_0H00750</name>
</gene>
<dbReference type="InterPro" id="IPR038988">
    <property type="entry name" value="Sas4"/>
</dbReference>
<dbReference type="OrthoDB" id="1938992at2759"/>
<feature type="compositionally biased region" description="Basic residues" evidence="1">
    <location>
        <begin position="386"/>
        <end position="395"/>
    </location>
</feature>
<dbReference type="AlphaFoldDB" id="A0A7H9HX55"/>
<dbReference type="GO" id="GO:0033255">
    <property type="term" value="C:SAS acetyltransferase complex"/>
    <property type="evidence" value="ECO:0007669"/>
    <property type="project" value="InterPro"/>
</dbReference>
<sequence length="395" mass="45501">MAGEPDVARSLRSKGNADDQEASKFNFDIEEFEIPPSKHLKLVSVGKHVVKGVNGQIETLEEENGTDKDELCDLEEKTQKISSMILDIKKNQLKSASPDLCEDLLPCSIYSSFHKLMFKQETRMLEMDLVESEAEAERLHLLRERLDMVHWPITLRKMTVVKDPNDEGEILRKRELTKRCIDSMLEKFEAMKSRSSMLVRNNKRNGIDPSKNLTAIYNRVDRRQVINYHSSSDEEEEELSAEQIRVHRRRKRQEQCRGSIIIQLTLNPQAAKARYAIIAEPLMKPYVVKVSQAERNAWKKQMCNPLKKFKHNPHLADQVAIFKRKVPIPFTLTSKHQVSAAPDAVTSESDDENRSKTLPIGEKRSNNCNGVDQTLKKLQTNIHSPPIRKKRKEQQ</sequence>
<name>A0A7H9HX55_9SACH</name>
<protein>
    <recommendedName>
        <fullName evidence="2">Something about silencing protein 4 domain-containing protein</fullName>
    </recommendedName>
</protein>